<keyword evidence="9" id="KW-1185">Reference proteome</keyword>
<dbReference type="Pfam" id="PF00053">
    <property type="entry name" value="EGF_laminin"/>
    <property type="match status" value="1"/>
</dbReference>
<organism evidence="8 9">
    <name type="scientific">Lymnaea stagnalis</name>
    <name type="common">Great pond snail</name>
    <name type="synonym">Helix stagnalis</name>
    <dbReference type="NCBI Taxonomy" id="6523"/>
    <lineage>
        <taxon>Eukaryota</taxon>
        <taxon>Metazoa</taxon>
        <taxon>Spiralia</taxon>
        <taxon>Lophotrochozoa</taxon>
        <taxon>Mollusca</taxon>
        <taxon>Gastropoda</taxon>
        <taxon>Heterobranchia</taxon>
        <taxon>Euthyneura</taxon>
        <taxon>Panpulmonata</taxon>
        <taxon>Hygrophila</taxon>
        <taxon>Lymnaeoidea</taxon>
        <taxon>Lymnaeidae</taxon>
        <taxon>Lymnaea</taxon>
    </lineage>
</organism>
<keyword evidence="5 6" id="KW-0424">Laminin EGF-like domain</keyword>
<evidence type="ECO:0000256" key="1">
    <source>
        <dbReference type="ARBA" id="ARBA00022729"/>
    </source>
</evidence>
<dbReference type="Gene3D" id="2.10.25.10">
    <property type="entry name" value="Laminin"/>
    <property type="match status" value="2"/>
</dbReference>
<sequence length="110" mass="11568">GECQDCQNNTAGPSCEECKLGYHGDASTGCIQCPCYQPRVINETCHSENTSGVDTVVCDYCREGYDGDLCDMCEPLYSGNPLAVNGACLPCICNGNSATCDNVTGICNSC</sequence>
<keyword evidence="2" id="KW-0677">Repeat</keyword>
<evidence type="ECO:0000259" key="7">
    <source>
        <dbReference type="PROSITE" id="PS50027"/>
    </source>
</evidence>
<dbReference type="InterPro" id="IPR056863">
    <property type="entry name" value="LMN_ATRN_NET-like_EGF"/>
</dbReference>
<dbReference type="Proteomes" id="UP001497497">
    <property type="component" value="Unassembled WGS sequence"/>
</dbReference>
<gene>
    <name evidence="8" type="ORF">GSLYS_00001904001</name>
</gene>
<dbReference type="PANTHER" id="PTHR10574:SF406">
    <property type="entry name" value="LAMININ SUBUNIT ALPHA 5"/>
    <property type="match status" value="1"/>
</dbReference>
<evidence type="ECO:0000256" key="3">
    <source>
        <dbReference type="ARBA" id="ARBA00023157"/>
    </source>
</evidence>
<dbReference type="InterPro" id="IPR002049">
    <property type="entry name" value="LE_dom"/>
</dbReference>
<keyword evidence="1" id="KW-0732">Signal</keyword>
<feature type="domain" description="Laminin EGF-like" evidence="7">
    <location>
        <begin position="1"/>
        <end position="32"/>
    </location>
</feature>
<dbReference type="SUPFAM" id="SSF57196">
    <property type="entry name" value="EGF/Laminin"/>
    <property type="match status" value="2"/>
</dbReference>
<dbReference type="EMBL" id="CAXITT010000021">
    <property type="protein sequence ID" value="CAL1527734.1"/>
    <property type="molecule type" value="Genomic_DNA"/>
</dbReference>
<reference evidence="8 9" key="1">
    <citation type="submission" date="2024-04" db="EMBL/GenBank/DDBJ databases">
        <authorList>
            <consortium name="Genoscope - CEA"/>
            <person name="William W."/>
        </authorList>
    </citation>
    <scope>NUCLEOTIDE SEQUENCE [LARGE SCALE GENOMIC DNA]</scope>
</reference>
<dbReference type="Pfam" id="PF24973">
    <property type="entry name" value="EGF_LMN_ATRN"/>
    <property type="match status" value="1"/>
</dbReference>
<accession>A0AAV2H235</accession>
<evidence type="ECO:0000313" key="9">
    <source>
        <dbReference type="Proteomes" id="UP001497497"/>
    </source>
</evidence>
<feature type="non-terminal residue" evidence="8">
    <location>
        <position position="1"/>
    </location>
</feature>
<dbReference type="PANTHER" id="PTHR10574">
    <property type="entry name" value="NETRIN/LAMININ-RELATED"/>
    <property type="match status" value="1"/>
</dbReference>
<evidence type="ECO:0000256" key="6">
    <source>
        <dbReference type="PROSITE-ProRule" id="PRU00460"/>
    </source>
</evidence>
<proteinExistence type="predicted"/>
<evidence type="ECO:0000256" key="5">
    <source>
        <dbReference type="ARBA" id="ARBA00023292"/>
    </source>
</evidence>
<protein>
    <recommendedName>
        <fullName evidence="7">Laminin EGF-like domain-containing protein</fullName>
    </recommendedName>
</protein>
<name>A0AAV2H235_LYMST</name>
<dbReference type="PROSITE" id="PS01248">
    <property type="entry name" value="EGF_LAM_1"/>
    <property type="match status" value="2"/>
</dbReference>
<dbReference type="GO" id="GO:0009887">
    <property type="term" value="P:animal organ morphogenesis"/>
    <property type="evidence" value="ECO:0007669"/>
    <property type="project" value="TreeGrafter"/>
</dbReference>
<evidence type="ECO:0000256" key="4">
    <source>
        <dbReference type="ARBA" id="ARBA00023180"/>
    </source>
</evidence>
<comment type="caution">
    <text evidence="8">The sequence shown here is derived from an EMBL/GenBank/DDBJ whole genome shotgun (WGS) entry which is preliminary data.</text>
</comment>
<dbReference type="InterPro" id="IPR050440">
    <property type="entry name" value="Laminin/Netrin_ECM"/>
</dbReference>
<dbReference type="PROSITE" id="PS50027">
    <property type="entry name" value="EGF_LAM_2"/>
    <property type="match status" value="1"/>
</dbReference>
<dbReference type="AlphaFoldDB" id="A0AAV2H235"/>
<evidence type="ECO:0000313" key="8">
    <source>
        <dbReference type="EMBL" id="CAL1527734.1"/>
    </source>
</evidence>
<feature type="non-terminal residue" evidence="8">
    <location>
        <position position="110"/>
    </location>
</feature>
<keyword evidence="4" id="KW-0325">Glycoprotein</keyword>
<evidence type="ECO:0000256" key="2">
    <source>
        <dbReference type="ARBA" id="ARBA00022737"/>
    </source>
</evidence>
<dbReference type="SMART" id="SM00180">
    <property type="entry name" value="EGF_Lam"/>
    <property type="match status" value="2"/>
</dbReference>
<comment type="caution">
    <text evidence="6">Lacks conserved residue(s) required for the propagation of feature annotation.</text>
</comment>
<keyword evidence="3 6" id="KW-1015">Disulfide bond</keyword>
<feature type="disulfide bond" evidence="6">
    <location>
        <begin position="6"/>
        <end position="15"/>
    </location>
</feature>
<dbReference type="GO" id="GO:0009888">
    <property type="term" value="P:tissue development"/>
    <property type="evidence" value="ECO:0007669"/>
    <property type="project" value="TreeGrafter"/>
</dbReference>